<accession>A0A7Y6NKX9</accession>
<keyword evidence="1" id="KW-0472">Membrane</keyword>
<keyword evidence="1" id="KW-0812">Transmembrane</keyword>
<dbReference type="AlphaFoldDB" id="A0A7Y6NKX9"/>
<dbReference type="PANTHER" id="PTHR46506">
    <property type="entry name" value="OS05G0143600 PROTEIN"/>
    <property type="match status" value="1"/>
</dbReference>
<dbReference type="EMBL" id="JABWMJ010000002">
    <property type="protein sequence ID" value="NUZ05101.1"/>
    <property type="molecule type" value="Genomic_DNA"/>
</dbReference>
<feature type="transmembrane region" description="Helical" evidence="1">
    <location>
        <begin position="30"/>
        <end position="49"/>
    </location>
</feature>
<protein>
    <recommendedName>
        <fullName evidence="2">Jacalin-type lectin domain-containing protein</fullName>
    </recommendedName>
</protein>
<dbReference type="PROSITE" id="PS51752">
    <property type="entry name" value="JACALIN_LECTIN"/>
    <property type="match status" value="1"/>
</dbReference>
<comment type="caution">
    <text evidence="3">The sequence shown here is derived from an EMBL/GenBank/DDBJ whole genome shotgun (WGS) entry which is preliminary data.</text>
</comment>
<dbReference type="RefSeq" id="WP_176066692.1">
    <property type="nucleotide sequence ID" value="NZ_JABWMJ010000002.1"/>
</dbReference>
<gene>
    <name evidence="3" type="ORF">HQN59_04920</name>
</gene>
<evidence type="ECO:0000313" key="3">
    <source>
        <dbReference type="EMBL" id="NUZ05101.1"/>
    </source>
</evidence>
<proteinExistence type="predicted"/>
<evidence type="ECO:0000259" key="2">
    <source>
        <dbReference type="PROSITE" id="PS51752"/>
    </source>
</evidence>
<evidence type="ECO:0000256" key="1">
    <source>
        <dbReference type="SAM" id="Phobius"/>
    </source>
</evidence>
<dbReference type="InterPro" id="IPR001229">
    <property type="entry name" value="Jacalin-like_lectin_dom"/>
</dbReference>
<evidence type="ECO:0000313" key="4">
    <source>
        <dbReference type="Proteomes" id="UP000529637"/>
    </source>
</evidence>
<keyword evidence="1" id="KW-1133">Transmembrane helix</keyword>
<name>A0A7Y6NKX9_9BURK</name>
<dbReference type="SUPFAM" id="SSF51101">
    <property type="entry name" value="Mannose-binding lectins"/>
    <property type="match status" value="1"/>
</dbReference>
<dbReference type="SMART" id="SM00915">
    <property type="entry name" value="Jacalin"/>
    <property type="match status" value="1"/>
</dbReference>
<dbReference type="Proteomes" id="UP000529637">
    <property type="component" value="Unassembled WGS sequence"/>
</dbReference>
<reference evidence="3 4" key="1">
    <citation type="submission" date="2020-06" db="EMBL/GenBank/DDBJ databases">
        <title>Schlegella sp. ID0723 isolated from air conditioner.</title>
        <authorList>
            <person name="Kim D.Y."/>
            <person name="Kim D.-U."/>
        </authorList>
    </citation>
    <scope>NUCLEOTIDE SEQUENCE [LARGE SCALE GENOMIC DNA]</scope>
    <source>
        <strain evidence="3 4">ID0723</strain>
    </source>
</reference>
<dbReference type="Gene3D" id="2.100.10.30">
    <property type="entry name" value="Jacalin-like lectin domain"/>
    <property type="match status" value="1"/>
</dbReference>
<keyword evidence="4" id="KW-1185">Reference proteome</keyword>
<dbReference type="InterPro" id="IPR036404">
    <property type="entry name" value="Jacalin-like_lectin_dom_sf"/>
</dbReference>
<dbReference type="Pfam" id="PF01419">
    <property type="entry name" value="Jacalin"/>
    <property type="match status" value="1"/>
</dbReference>
<sequence>MATIERSLCTNDCPGTPGASPCTRDRRCRLAGALLAAAVLAALGATPAARAMQATRILGGPGGEPFADRPPPDVQLVAVVIRAGASVDAVAPVLRRGDGTPFTVSLHGGLGGDVNTFRLDKGERLTAMSVWASRSTIEAIQFETSVKRSRIYGTPKSESFRVTVPTGHSAVGFVGRSGAQLNAIGFALQPDWALPRANPITGFGPGGTLRPLPTR</sequence>
<organism evidence="3 4">
    <name type="scientific">Piscinibacter koreensis</name>
    <dbReference type="NCBI Taxonomy" id="2742824"/>
    <lineage>
        <taxon>Bacteria</taxon>
        <taxon>Pseudomonadati</taxon>
        <taxon>Pseudomonadota</taxon>
        <taxon>Betaproteobacteria</taxon>
        <taxon>Burkholderiales</taxon>
        <taxon>Sphaerotilaceae</taxon>
        <taxon>Piscinibacter</taxon>
    </lineage>
</organism>
<feature type="domain" description="Jacalin-type lectin" evidence="2">
    <location>
        <begin position="52"/>
        <end position="190"/>
    </location>
</feature>